<evidence type="ECO:0000313" key="4">
    <source>
        <dbReference type="Proteomes" id="UP000017127"/>
    </source>
</evidence>
<feature type="compositionally biased region" description="Polar residues" evidence="2">
    <location>
        <begin position="60"/>
        <end position="72"/>
    </location>
</feature>
<gene>
    <name evidence="3" type="ORF">M595_0847</name>
</gene>
<accession>U7QPQ4</accession>
<organism evidence="3 4">
    <name type="scientific">Lyngbya aestuarii BL J</name>
    <dbReference type="NCBI Taxonomy" id="1348334"/>
    <lineage>
        <taxon>Bacteria</taxon>
        <taxon>Bacillati</taxon>
        <taxon>Cyanobacteriota</taxon>
        <taxon>Cyanophyceae</taxon>
        <taxon>Oscillatoriophycideae</taxon>
        <taxon>Oscillatoriales</taxon>
        <taxon>Microcoleaceae</taxon>
        <taxon>Lyngbya</taxon>
    </lineage>
</organism>
<dbReference type="RefSeq" id="WP_023064640.1">
    <property type="nucleotide sequence ID" value="NZ_AUZM01000005.1"/>
</dbReference>
<name>U7QPQ4_9CYAN</name>
<feature type="region of interest" description="Disordered" evidence="2">
    <location>
        <begin position="50"/>
        <end position="73"/>
    </location>
</feature>
<feature type="coiled-coil region" evidence="1">
    <location>
        <begin position="600"/>
        <end position="627"/>
    </location>
</feature>
<sequence length="792" mass="93800">MKDLLIEAKSDISRTNQLKILPNQDIAEQLYQYLFKTGKGIQYFELQYPPTTDEEDRNSDNSTSEAESSNDNSRADFYRERHKYIKNEVKKRLSQHGEEVEYSDIQYFLSHSNGKNYIFFLSPNKQNSSWKRLFENNRERIFNLVFKLYLLSSVLPSETIKGFEELFFLHPKHFTKSKSGLDVWGQSLLVKYNYHDVLTLKLTRKRRLFLSKDKKDYKTLDGEDLGELLVYKNKKYYFDRNLDARRSNYIYFMDFRKDKEDEKYGRFKKTQLYHYQNLMNKLEDFLKECDIKFEILDFQADHYLENPFIKNIEAVESLEIINNTGIDLTESEQQFLQKFLRNKGIPILTFYNSGKTVSTYEKIENEDEDDICWRITEVIPWSSIELNKQKNYLIFNKLLEEEVGSMAYQRDDDLWCPSTKLDGRSKIDLYSQLKSKYNYLDMGEFYSIQGINIPAFKIAQQARQNSQNEQETNFAAVNYPSSIDIDTLQQDCLTFSNGQYLEVEDYLACYLSQQEDSEAWENFCNVHKLKIAPEFKKIIIEIGIKNWIKQSLINPDLGLTIIPQSFSEQEFWAIYVRSPRNKEAQAVAVQFLYKNDRIYLKDTMRDINEIKRKFNFLRKQRNNSEKLINDQQYFVDESEKLYINCYTSDNFTPTLIGRHNVIKEIENETLKINKKINKKDSADLLPLISYYNLKTKPINKIKNRICFDLHNESFIQYFVPPKNNINETIKKGFRVYHLIGKKYSGEFISTSELIEHPIAALHFSTLTQNVLKISDNSQSSLLQKIAKVLIEN</sequence>
<keyword evidence="4" id="KW-1185">Reference proteome</keyword>
<dbReference type="OrthoDB" id="434824at2"/>
<dbReference type="EMBL" id="AUZM01000005">
    <property type="protein sequence ID" value="ERT09095.1"/>
    <property type="molecule type" value="Genomic_DNA"/>
</dbReference>
<evidence type="ECO:0000256" key="2">
    <source>
        <dbReference type="SAM" id="MobiDB-lite"/>
    </source>
</evidence>
<reference evidence="3 4" key="1">
    <citation type="journal article" date="2013" name="Front. Microbiol.">
        <title>Comparative genomic analyses of the cyanobacterium, Lyngbya aestuarii BL J, a powerful hydrogen producer.</title>
        <authorList>
            <person name="Kothari A."/>
            <person name="Vaughn M."/>
            <person name="Garcia-Pichel F."/>
        </authorList>
    </citation>
    <scope>NUCLEOTIDE SEQUENCE [LARGE SCALE GENOMIC DNA]</scope>
    <source>
        <strain evidence="3 4">BL J</strain>
    </source>
</reference>
<proteinExistence type="predicted"/>
<evidence type="ECO:0000256" key="1">
    <source>
        <dbReference type="SAM" id="Coils"/>
    </source>
</evidence>
<protein>
    <submittedName>
        <fullName evidence="3">Uncharacterized protein</fullName>
    </submittedName>
</protein>
<comment type="caution">
    <text evidence="3">The sequence shown here is derived from an EMBL/GenBank/DDBJ whole genome shotgun (WGS) entry which is preliminary data.</text>
</comment>
<evidence type="ECO:0000313" key="3">
    <source>
        <dbReference type="EMBL" id="ERT09095.1"/>
    </source>
</evidence>
<dbReference type="Proteomes" id="UP000017127">
    <property type="component" value="Unassembled WGS sequence"/>
</dbReference>
<dbReference type="AlphaFoldDB" id="U7QPQ4"/>
<keyword evidence="1" id="KW-0175">Coiled coil</keyword>